<dbReference type="GO" id="GO:0003735">
    <property type="term" value="F:structural constituent of ribosome"/>
    <property type="evidence" value="ECO:0007669"/>
    <property type="project" value="UniProtKB-UniRule"/>
</dbReference>
<dbReference type="PANTHER" id="PTHR48277">
    <property type="entry name" value="MITOCHONDRIAL RIBOSOMAL PROTEIN S5"/>
    <property type="match status" value="1"/>
</dbReference>
<evidence type="ECO:0000256" key="1">
    <source>
        <dbReference type="ARBA" id="ARBA00003093"/>
    </source>
</evidence>
<feature type="compositionally biased region" description="Gly residues" evidence="10">
    <location>
        <begin position="40"/>
        <end position="50"/>
    </location>
</feature>
<sequence length="225" mass="23426">MSENQTDTPAPAATETPAPAQTPAKDAAAPTPENTDNRGGRGGRGGQGGRGRGRPQRQAPPKPMTDDGKELHEKVVFINRCAKVVKGGRRFSFSALMVSGDKEGRVGVGFGKAQEVAECIRKGSGDAKARLQRMKIVNGTIPHEVQAEFGGGVVLLKPAVPGTGIIAGGGVRAVCEAVGITDVLGKSLGSNNHANVVKATMKALSQLRTREDILASRGKQVKEKM</sequence>
<dbReference type="GO" id="GO:0006412">
    <property type="term" value="P:translation"/>
    <property type="evidence" value="ECO:0007669"/>
    <property type="project" value="UniProtKB-UniRule"/>
</dbReference>
<reference evidence="12 13" key="1">
    <citation type="submission" date="2020-07" db="EMBL/GenBank/DDBJ databases">
        <title>Roseicoccus Jingziensis gen. nov., sp. nov., isolated from coastal seawater.</title>
        <authorList>
            <person name="Feng X."/>
        </authorList>
    </citation>
    <scope>NUCLEOTIDE SEQUENCE [LARGE SCALE GENOMIC DNA]</scope>
    <source>
        <strain evidence="12 13">N1E253</strain>
    </source>
</reference>
<evidence type="ECO:0000256" key="3">
    <source>
        <dbReference type="ARBA" id="ARBA00022730"/>
    </source>
</evidence>
<dbReference type="SUPFAM" id="SSF54768">
    <property type="entry name" value="dsRNA-binding domain-like"/>
    <property type="match status" value="1"/>
</dbReference>
<dbReference type="InterPro" id="IPR013810">
    <property type="entry name" value="Ribosomal_uS5_N"/>
</dbReference>
<comment type="function">
    <text evidence="8">With S4 and S12 plays an important role in translational accuracy.</text>
</comment>
<keyword evidence="6 8" id="KW-0687">Ribonucleoprotein</keyword>
<feature type="domain" description="S5 DRBM" evidence="11">
    <location>
        <begin position="71"/>
        <end position="134"/>
    </location>
</feature>
<comment type="subunit">
    <text evidence="8">Part of the 30S ribosomal subunit. Contacts proteins S4 and S8.</text>
</comment>
<dbReference type="InterPro" id="IPR000851">
    <property type="entry name" value="Ribosomal_uS5"/>
</dbReference>
<evidence type="ECO:0000256" key="7">
    <source>
        <dbReference type="ARBA" id="ARBA00035255"/>
    </source>
</evidence>
<dbReference type="SUPFAM" id="SSF54211">
    <property type="entry name" value="Ribosomal protein S5 domain 2-like"/>
    <property type="match status" value="1"/>
</dbReference>
<dbReference type="PANTHER" id="PTHR48277:SF1">
    <property type="entry name" value="MITOCHONDRIAL RIBOSOMAL PROTEIN S5"/>
    <property type="match status" value="1"/>
</dbReference>
<evidence type="ECO:0000313" key="12">
    <source>
        <dbReference type="EMBL" id="NWK56104.1"/>
    </source>
</evidence>
<dbReference type="Proteomes" id="UP000557872">
    <property type="component" value="Unassembled WGS sequence"/>
</dbReference>
<evidence type="ECO:0000259" key="11">
    <source>
        <dbReference type="PROSITE" id="PS50881"/>
    </source>
</evidence>
<evidence type="ECO:0000256" key="9">
    <source>
        <dbReference type="RuleBase" id="RU003823"/>
    </source>
</evidence>
<evidence type="ECO:0000256" key="4">
    <source>
        <dbReference type="ARBA" id="ARBA00022884"/>
    </source>
</evidence>
<evidence type="ECO:0000256" key="6">
    <source>
        <dbReference type="ARBA" id="ARBA00023274"/>
    </source>
</evidence>
<comment type="domain">
    <text evidence="8">The N-terminal domain interacts with the head of the 30S subunit; the C-terminal domain interacts with the body and contacts protein S4. The interaction surface between S4 and S5 is involved in control of translational fidelity.</text>
</comment>
<gene>
    <name evidence="8 12" type="primary">rpsE</name>
    <name evidence="12" type="ORF">HW115_10825</name>
</gene>
<evidence type="ECO:0000313" key="13">
    <source>
        <dbReference type="Proteomes" id="UP000557872"/>
    </source>
</evidence>
<dbReference type="InterPro" id="IPR014721">
    <property type="entry name" value="Ribsml_uS5_D2-typ_fold_subgr"/>
</dbReference>
<dbReference type="InterPro" id="IPR005712">
    <property type="entry name" value="Ribosomal_uS5_bac-type"/>
</dbReference>
<proteinExistence type="inferred from homology"/>
<dbReference type="RefSeq" id="WP_178932778.1">
    <property type="nucleotide sequence ID" value="NZ_JACBAZ010000004.1"/>
</dbReference>
<comment type="function">
    <text evidence="1 8">Located at the back of the 30S subunit body where it stabilizes the conformation of the head with respect to the body.</text>
</comment>
<dbReference type="Pfam" id="PF03719">
    <property type="entry name" value="Ribosomal_S5_C"/>
    <property type="match status" value="1"/>
</dbReference>
<dbReference type="InterPro" id="IPR005324">
    <property type="entry name" value="Ribosomal_uS5_C"/>
</dbReference>
<evidence type="ECO:0000256" key="5">
    <source>
        <dbReference type="ARBA" id="ARBA00022980"/>
    </source>
</evidence>
<dbReference type="NCBIfam" id="TIGR01021">
    <property type="entry name" value="rpsE_bact"/>
    <property type="match status" value="1"/>
</dbReference>
<dbReference type="GO" id="GO:0005737">
    <property type="term" value="C:cytoplasm"/>
    <property type="evidence" value="ECO:0007669"/>
    <property type="project" value="UniProtKB-ARBA"/>
</dbReference>
<keyword evidence="13" id="KW-1185">Reference proteome</keyword>
<feature type="region of interest" description="Disordered" evidence="10">
    <location>
        <begin position="1"/>
        <end position="71"/>
    </location>
</feature>
<feature type="compositionally biased region" description="Low complexity" evidence="10">
    <location>
        <begin position="1"/>
        <end position="32"/>
    </location>
</feature>
<organism evidence="12 13">
    <name type="scientific">Oceaniferula marina</name>
    <dbReference type="NCBI Taxonomy" id="2748318"/>
    <lineage>
        <taxon>Bacteria</taxon>
        <taxon>Pseudomonadati</taxon>
        <taxon>Verrucomicrobiota</taxon>
        <taxon>Verrucomicrobiia</taxon>
        <taxon>Verrucomicrobiales</taxon>
        <taxon>Verrucomicrobiaceae</taxon>
        <taxon>Oceaniferula</taxon>
    </lineage>
</organism>
<dbReference type="Gene3D" id="3.30.230.10">
    <property type="match status" value="1"/>
</dbReference>
<dbReference type="GO" id="GO:0015935">
    <property type="term" value="C:small ribosomal subunit"/>
    <property type="evidence" value="ECO:0007669"/>
    <property type="project" value="InterPro"/>
</dbReference>
<dbReference type="GO" id="GO:0019843">
    <property type="term" value="F:rRNA binding"/>
    <property type="evidence" value="ECO:0007669"/>
    <property type="project" value="UniProtKB-UniRule"/>
</dbReference>
<dbReference type="Gene3D" id="3.30.160.20">
    <property type="match status" value="1"/>
</dbReference>
<comment type="similarity">
    <text evidence="2 8 9">Belongs to the universal ribosomal protein uS5 family.</text>
</comment>
<dbReference type="InterPro" id="IPR020568">
    <property type="entry name" value="Ribosomal_Su5_D2-typ_SF"/>
</dbReference>
<keyword evidence="3 8" id="KW-0699">rRNA-binding</keyword>
<dbReference type="PROSITE" id="PS50881">
    <property type="entry name" value="S5_DSRBD"/>
    <property type="match status" value="1"/>
</dbReference>
<accession>A0A851GPN3</accession>
<name>A0A851GPN3_9BACT</name>
<comment type="caution">
    <text evidence="12">The sequence shown here is derived from an EMBL/GenBank/DDBJ whole genome shotgun (WGS) entry which is preliminary data.</text>
</comment>
<keyword evidence="5 8" id="KW-0689">Ribosomal protein</keyword>
<evidence type="ECO:0000256" key="2">
    <source>
        <dbReference type="ARBA" id="ARBA00008945"/>
    </source>
</evidence>
<dbReference type="FunFam" id="3.30.230.10:FF:000002">
    <property type="entry name" value="30S ribosomal protein S5"/>
    <property type="match status" value="1"/>
</dbReference>
<protein>
    <recommendedName>
        <fullName evidence="7 8">Small ribosomal subunit protein uS5</fullName>
    </recommendedName>
</protein>
<evidence type="ECO:0000256" key="10">
    <source>
        <dbReference type="SAM" id="MobiDB-lite"/>
    </source>
</evidence>
<evidence type="ECO:0000256" key="8">
    <source>
        <dbReference type="HAMAP-Rule" id="MF_01307"/>
    </source>
</evidence>
<keyword evidence="4 8" id="KW-0694">RNA-binding</keyword>
<dbReference type="HAMAP" id="MF_01307_B">
    <property type="entry name" value="Ribosomal_uS5_B"/>
    <property type="match status" value="1"/>
</dbReference>
<dbReference type="EMBL" id="JACBAZ010000004">
    <property type="protein sequence ID" value="NWK56104.1"/>
    <property type="molecule type" value="Genomic_DNA"/>
</dbReference>
<dbReference type="AlphaFoldDB" id="A0A851GPN3"/>
<dbReference type="Pfam" id="PF00333">
    <property type="entry name" value="Ribosomal_S5"/>
    <property type="match status" value="1"/>
</dbReference>